<evidence type="ECO:0000313" key="2">
    <source>
        <dbReference type="EMBL" id="MFD6794142.1"/>
    </source>
</evidence>
<dbReference type="GO" id="GO:0004300">
    <property type="term" value="F:enoyl-CoA hydratase activity"/>
    <property type="evidence" value="ECO:0007669"/>
    <property type="project" value="UniProtKB-EC"/>
</dbReference>
<comment type="caution">
    <text evidence="2">The sequence shown here is derived from an EMBL/GenBank/DDBJ whole genome shotgun (WGS) entry which is preliminary data.</text>
</comment>
<dbReference type="NCBIfam" id="NF004525">
    <property type="entry name" value="PRK05870.1"/>
    <property type="match status" value="1"/>
</dbReference>
<dbReference type="RefSeq" id="WP_258935722.1">
    <property type="nucleotide sequence ID" value="NZ_JANBBF010000008.1"/>
</dbReference>
<name>A0ABW6G4K3_9PSEU</name>
<keyword evidence="2" id="KW-0456">Lyase</keyword>
<proteinExistence type="inferred from homology"/>
<dbReference type="CDD" id="cd06558">
    <property type="entry name" value="crotonase-like"/>
    <property type="match status" value="1"/>
</dbReference>
<dbReference type="Proteomes" id="UP001598673">
    <property type="component" value="Unassembled WGS sequence"/>
</dbReference>
<protein>
    <submittedName>
        <fullName evidence="2">Enoyl-CoA hydratase</fullName>
        <ecNumber evidence="2">4.2.1.17</ecNumber>
    </submittedName>
</protein>
<dbReference type="InterPro" id="IPR029045">
    <property type="entry name" value="ClpP/crotonase-like_dom_sf"/>
</dbReference>
<dbReference type="InterPro" id="IPR018376">
    <property type="entry name" value="Enoyl-CoA_hyd/isom_CS"/>
</dbReference>
<dbReference type="EMBL" id="JBHXCV010000006">
    <property type="protein sequence ID" value="MFD6794142.1"/>
    <property type="molecule type" value="Genomic_DNA"/>
</dbReference>
<comment type="similarity">
    <text evidence="1">Belongs to the enoyl-CoA hydratase/isomerase family.</text>
</comment>
<keyword evidence="3" id="KW-1185">Reference proteome</keyword>
<evidence type="ECO:0000313" key="3">
    <source>
        <dbReference type="Proteomes" id="UP001598673"/>
    </source>
</evidence>
<dbReference type="PANTHER" id="PTHR43459:SF1">
    <property type="entry name" value="EG:BACN32G11.4 PROTEIN"/>
    <property type="match status" value="1"/>
</dbReference>
<gene>
    <name evidence="2" type="ORF">ACFWGY_12450</name>
</gene>
<dbReference type="InterPro" id="IPR001753">
    <property type="entry name" value="Enoyl-CoA_hydra/iso"/>
</dbReference>
<dbReference type="EC" id="4.2.1.17" evidence="2"/>
<dbReference type="PANTHER" id="PTHR43459">
    <property type="entry name" value="ENOYL-COA HYDRATASE"/>
    <property type="match status" value="1"/>
</dbReference>
<organism evidence="2 3">
    <name type="scientific">Prauserella salsuginis</name>
    <dbReference type="NCBI Taxonomy" id="387889"/>
    <lineage>
        <taxon>Bacteria</taxon>
        <taxon>Bacillati</taxon>
        <taxon>Actinomycetota</taxon>
        <taxon>Actinomycetes</taxon>
        <taxon>Pseudonocardiales</taxon>
        <taxon>Pseudonocardiaceae</taxon>
        <taxon>Prauserella</taxon>
        <taxon>Prauserella salsuginis group</taxon>
    </lineage>
</organism>
<dbReference type="Gene3D" id="3.90.226.10">
    <property type="entry name" value="2-enoyl-CoA Hydratase, Chain A, domain 1"/>
    <property type="match status" value="1"/>
</dbReference>
<dbReference type="Pfam" id="PF00378">
    <property type="entry name" value="ECH_1"/>
    <property type="match status" value="1"/>
</dbReference>
<accession>A0ABW6G4K3</accession>
<evidence type="ECO:0000256" key="1">
    <source>
        <dbReference type="RuleBase" id="RU003707"/>
    </source>
</evidence>
<reference evidence="2 3" key="1">
    <citation type="submission" date="2024-09" db="EMBL/GenBank/DDBJ databases">
        <title>The Natural Products Discovery Center: Release of the First 8490 Sequenced Strains for Exploring Actinobacteria Biosynthetic Diversity.</title>
        <authorList>
            <person name="Kalkreuter E."/>
            <person name="Kautsar S.A."/>
            <person name="Yang D."/>
            <person name="Bader C.D."/>
            <person name="Teijaro C.N."/>
            <person name="Fluegel L."/>
            <person name="Davis C.M."/>
            <person name="Simpson J.R."/>
            <person name="Lauterbach L."/>
            <person name="Steele A.D."/>
            <person name="Gui C."/>
            <person name="Meng S."/>
            <person name="Li G."/>
            <person name="Viehrig K."/>
            <person name="Ye F."/>
            <person name="Su P."/>
            <person name="Kiefer A.F."/>
            <person name="Nichols A."/>
            <person name="Cepeda A.J."/>
            <person name="Yan W."/>
            <person name="Fan B."/>
            <person name="Jiang Y."/>
            <person name="Adhikari A."/>
            <person name="Zheng C.-J."/>
            <person name="Schuster L."/>
            <person name="Cowan T.M."/>
            <person name="Smanski M.J."/>
            <person name="Chevrette M.G."/>
            <person name="De Carvalho L.P.S."/>
            <person name="Shen B."/>
        </authorList>
    </citation>
    <scope>NUCLEOTIDE SEQUENCE [LARGE SCALE GENOMIC DNA]</scope>
    <source>
        <strain evidence="2 3">NPDC060353</strain>
    </source>
</reference>
<sequence length="250" mass="26367">MSRVVLSDSDGRWTLTLTDPDRRNCLDDVTCRELGEAIDTVASAEDARTLVVAGEGKAFCAGADLPALFGDASERAVGELRRHLHSVYDSFLRLRRLDIPTIAAVQGAAVGAGLNLAMACDVRIAGPHASFAATFSRIGLHPGGGCTWFLVDALGRQRAMALLLDGGTLDGEAAVAQGLALELAEDPLARAQEMADRWAGHDPALARDIKAAVGLAAGGDFDATLEFEAWAQASSATGPKIREVVERFRK</sequence>
<dbReference type="PROSITE" id="PS00166">
    <property type="entry name" value="ENOYL_COA_HYDRATASE"/>
    <property type="match status" value="1"/>
</dbReference>
<dbReference type="SUPFAM" id="SSF52096">
    <property type="entry name" value="ClpP/crotonase"/>
    <property type="match status" value="1"/>
</dbReference>